<evidence type="ECO:0000256" key="2">
    <source>
        <dbReference type="ARBA" id="ARBA00001974"/>
    </source>
</evidence>
<evidence type="ECO:0000256" key="4">
    <source>
        <dbReference type="ARBA" id="ARBA00012604"/>
    </source>
</evidence>
<dbReference type="GO" id="GO:0010181">
    <property type="term" value="F:FMN binding"/>
    <property type="evidence" value="ECO:0007669"/>
    <property type="project" value="TreeGrafter"/>
</dbReference>
<evidence type="ECO:0000256" key="13">
    <source>
        <dbReference type="ARBA" id="ARBA00023002"/>
    </source>
</evidence>
<comment type="function">
    <text evidence="17">This enzyme catalyzes the 6-electron reduction of sulfite to sulfide. This is one of several activities required for the biosynthesis of L-cysteine from sulfate.</text>
</comment>
<feature type="domain" description="FAD-binding FR-type" evidence="18">
    <location>
        <begin position="829"/>
        <end position="1066"/>
    </location>
</feature>
<evidence type="ECO:0000256" key="16">
    <source>
        <dbReference type="ARBA" id="ARBA00052219"/>
    </source>
</evidence>
<sequence length="1222" mass="132644">MLTLLHTLANTAGLLPKDPAPAFQAPPDPSEQLTKALANVSLVKKIILTQHLDQRKENAALASLHQITQSVSLQILASLKTIQLEELASTLTKTTNVDEILSTLKTTTITTTTTTTKTTTTTTKVTNKVEDDNVSVTSSEGPLSAVTVVDDDSLSLTLRSKLALGRQASETSLHQLFSGNLAVEHVSYALSDLVFVYPSTSTHSFLGASAQQWSHAGISNAKGSALAPQVLEMSTRANAAAAIQGAVASEAAKNDTISTLASSAAILNMVPNLYQLAQSSTPVVFHVAAEAADADLNVLRGDYSDVLVARETGLVYLASNTVQEAYDISILAHAAASGTAQSVIHVLDGVQTSHQVESINTVKDDKIASFVKGETRKTVVGHDESALVSGIEAIFERASTLVGRTYKAFEYTGPANAETVVVVFGPAANVAHNLGSKVGVLNVRLYRPWSFSHFLKAVPQSAKKIVVVEPVSSSTAPGPLFLDVSASLSLWTGASKPKVVDVKYGHYGSALSQGWLKAVVEQTNNGEVDLAAVVADTEASHDNFKQAIFWETATSAPVSAHVAKHLSSTVAKRVQHSSRVNSFRHTAVVETRVQLTTSATAPFAEVATASYAAVQDASILEDYDVLDSLEEGAILLVNTPWTADEAETKTSPAFRLALGTKQIRLLLIDLDTIAKDLGLAGVGKTLLGEIAVLKTFSSNYREAAFGKIEQKYDSSNNRALKELITELVEKVDKEVVEVPQNPNWLTTELTEEEKAAAQALPKRVVPTIRGLAGAFEASKTAAAAAASTSTAAVEEDAETALAKTATWHQAAFQLMFGESYATEHKLSDDHHYVVQITEHKRLTPTTYDRYVFHLEMDTLETGLKYEIGDALGIHGWNDTQEVLEFIEFYGEKPESIVVAPRQPAKNAPAGSKPFNQVNTLLQVLQQQLDLFGRPSKRFYADLIRFATNPTEKERLEFLISAEGAAEFKDRVDETLTHADILREFPSAHPSVPELLQILPPIKPRHYSIASSQKAHPNSVHLLIVAVDWVAPSGKQRFGQCTRYLTSLKVGDHITVSIKPSVMTLPPEPHQPVIMAGLGTGMAPFRAFIQERAWQKEQGLKVGPMILYFGSRNRANEYLYGEELEAYNADGLLTHLRPAFSRDQKQKVYIQHRMNEDGALLHEYLLDAKHNGHFYLCGPTWPAGDVKDAIVKSFMEGEQCALVDANRIVNKLKEEERYVLEVY</sequence>
<name>A0A9P6U908_9FUNG</name>
<dbReference type="OrthoDB" id="1856718at2759"/>
<evidence type="ECO:0000256" key="5">
    <source>
        <dbReference type="ARBA" id="ARBA00022448"/>
    </source>
</evidence>
<proteinExistence type="predicted"/>
<dbReference type="FunFam" id="3.40.50.920:FF:000007">
    <property type="entry name" value="Pyruvate:ferredoxin (Flavodoxin) oxidoreductase"/>
    <property type="match status" value="1"/>
</dbReference>
<dbReference type="Gene3D" id="3.40.920.10">
    <property type="entry name" value="Pyruvate-ferredoxin oxidoreductase, PFOR, domain III"/>
    <property type="match status" value="1"/>
</dbReference>
<dbReference type="SUPFAM" id="SSF63380">
    <property type="entry name" value="Riboflavin synthase domain-like"/>
    <property type="match status" value="1"/>
</dbReference>
<keyword evidence="9" id="KW-0479">Metal-binding</keyword>
<evidence type="ECO:0000313" key="19">
    <source>
        <dbReference type="EMBL" id="KAG0264389.1"/>
    </source>
</evidence>
<dbReference type="PRINTS" id="PR00371">
    <property type="entry name" value="FPNCR"/>
</dbReference>
<keyword evidence="5" id="KW-0813">Transport</keyword>
<dbReference type="InterPro" id="IPR029061">
    <property type="entry name" value="THDP-binding"/>
</dbReference>
<reference evidence="19" key="1">
    <citation type="journal article" date="2020" name="Fungal Divers.">
        <title>Resolving the Mortierellaceae phylogeny through synthesis of multi-gene phylogenetics and phylogenomics.</title>
        <authorList>
            <person name="Vandepol N."/>
            <person name="Liber J."/>
            <person name="Desiro A."/>
            <person name="Na H."/>
            <person name="Kennedy M."/>
            <person name="Barry K."/>
            <person name="Grigoriev I.V."/>
            <person name="Miller A.N."/>
            <person name="O'Donnell K."/>
            <person name="Stajich J.E."/>
            <person name="Bonito G."/>
        </authorList>
    </citation>
    <scope>NUCLEOTIDE SEQUENCE</scope>
    <source>
        <strain evidence="19">BC1065</strain>
    </source>
</reference>
<dbReference type="InterPro" id="IPR009014">
    <property type="entry name" value="Transketo_C/PFOR_II"/>
</dbReference>
<dbReference type="GO" id="GO:0005829">
    <property type="term" value="C:cytosol"/>
    <property type="evidence" value="ECO:0007669"/>
    <property type="project" value="TreeGrafter"/>
</dbReference>
<dbReference type="PANTHER" id="PTHR19384:SF109">
    <property type="entry name" value="SULFITE REDUCTASE [NADPH] FLAVOPROTEIN COMPONENT"/>
    <property type="match status" value="1"/>
</dbReference>
<evidence type="ECO:0000256" key="10">
    <source>
        <dbReference type="ARBA" id="ARBA00022827"/>
    </source>
</evidence>
<dbReference type="InterPro" id="IPR002869">
    <property type="entry name" value="Pyrv_flavodox_OxRed_cen"/>
</dbReference>
<keyword evidence="20" id="KW-1185">Reference proteome</keyword>
<evidence type="ECO:0000259" key="18">
    <source>
        <dbReference type="PROSITE" id="PS51384"/>
    </source>
</evidence>
<dbReference type="GO" id="GO:0050660">
    <property type="term" value="F:flavin adenine dinucleotide binding"/>
    <property type="evidence" value="ECO:0007669"/>
    <property type="project" value="TreeGrafter"/>
</dbReference>
<keyword evidence="8" id="KW-0288">FMN</keyword>
<dbReference type="Gene3D" id="3.40.50.920">
    <property type="match status" value="1"/>
</dbReference>
<gene>
    <name evidence="19" type="ORF">DFQ27_001258</name>
</gene>
<keyword evidence="14" id="KW-0408">Iron</keyword>
<accession>A0A9P6U908</accession>
<keyword evidence="13" id="KW-0560">Oxidoreductase</keyword>
<dbReference type="InterPro" id="IPR023173">
    <property type="entry name" value="NADPH_Cyt_P450_Rdtase_alpha"/>
</dbReference>
<dbReference type="SUPFAM" id="SSF52518">
    <property type="entry name" value="Thiamin diphosphate-binding fold (THDP-binding)"/>
    <property type="match status" value="1"/>
</dbReference>
<dbReference type="GO" id="GO:0046872">
    <property type="term" value="F:metal ion binding"/>
    <property type="evidence" value="ECO:0007669"/>
    <property type="project" value="UniProtKB-KW"/>
</dbReference>
<keyword evidence="11" id="KW-0521">NADP</keyword>
<dbReference type="SUPFAM" id="SSF52922">
    <property type="entry name" value="TK C-terminal domain-like"/>
    <property type="match status" value="1"/>
</dbReference>
<evidence type="ECO:0000313" key="20">
    <source>
        <dbReference type="Proteomes" id="UP000807716"/>
    </source>
</evidence>
<dbReference type="Pfam" id="PF00175">
    <property type="entry name" value="NAD_binding_1"/>
    <property type="match status" value="1"/>
</dbReference>
<keyword evidence="6" id="KW-0004">4Fe-4S</keyword>
<dbReference type="Proteomes" id="UP000807716">
    <property type="component" value="Unassembled WGS sequence"/>
</dbReference>
<dbReference type="PROSITE" id="PS51384">
    <property type="entry name" value="FAD_FR"/>
    <property type="match status" value="1"/>
</dbReference>
<dbReference type="Gene3D" id="3.40.50.970">
    <property type="match status" value="1"/>
</dbReference>
<dbReference type="SUPFAM" id="SSF53323">
    <property type="entry name" value="Pyruvate-ferredoxin oxidoreductase, PFOR, domain III"/>
    <property type="match status" value="1"/>
</dbReference>
<evidence type="ECO:0000256" key="3">
    <source>
        <dbReference type="ARBA" id="ARBA00004774"/>
    </source>
</evidence>
<comment type="caution">
    <text evidence="19">The sequence shown here is derived from an EMBL/GenBank/DDBJ whole genome shotgun (WGS) entry which is preliminary data.</text>
</comment>
<dbReference type="InterPro" id="IPR017938">
    <property type="entry name" value="Riboflavin_synthase-like_b-brl"/>
</dbReference>
<dbReference type="FunFam" id="1.20.990.10:FF:000010">
    <property type="entry name" value="Sulfite reductase [NADPH] flavoprotein component"/>
    <property type="match status" value="1"/>
</dbReference>
<dbReference type="Pfam" id="PF00667">
    <property type="entry name" value="FAD_binding_1"/>
    <property type="match status" value="1"/>
</dbReference>
<organism evidence="19 20">
    <name type="scientific">Actinomortierella ambigua</name>
    <dbReference type="NCBI Taxonomy" id="1343610"/>
    <lineage>
        <taxon>Eukaryota</taxon>
        <taxon>Fungi</taxon>
        <taxon>Fungi incertae sedis</taxon>
        <taxon>Mucoromycota</taxon>
        <taxon>Mortierellomycotina</taxon>
        <taxon>Mortierellomycetes</taxon>
        <taxon>Mortierellales</taxon>
        <taxon>Mortierellaceae</taxon>
        <taxon>Actinomortierella</taxon>
    </lineage>
</organism>
<dbReference type="InterPro" id="IPR002880">
    <property type="entry name" value="Pyrv_Fd/Flavodoxin_OxRdtase_N"/>
</dbReference>
<evidence type="ECO:0000256" key="12">
    <source>
        <dbReference type="ARBA" id="ARBA00022982"/>
    </source>
</evidence>
<dbReference type="Gene3D" id="3.40.50.80">
    <property type="entry name" value="Nucleotide-binding domain of ferredoxin-NADP reductase (FNR) module"/>
    <property type="match status" value="1"/>
</dbReference>
<evidence type="ECO:0000256" key="17">
    <source>
        <dbReference type="ARBA" id="ARBA00059320"/>
    </source>
</evidence>
<evidence type="ECO:0000256" key="7">
    <source>
        <dbReference type="ARBA" id="ARBA00022630"/>
    </source>
</evidence>
<keyword evidence="12" id="KW-0249">Electron transport</keyword>
<keyword evidence="10" id="KW-0274">FAD</keyword>
<evidence type="ECO:0000256" key="1">
    <source>
        <dbReference type="ARBA" id="ARBA00001917"/>
    </source>
</evidence>
<comment type="cofactor">
    <cofactor evidence="1">
        <name>FMN</name>
        <dbReference type="ChEBI" id="CHEBI:58210"/>
    </cofactor>
</comment>
<dbReference type="EMBL" id="JAAAJB010000140">
    <property type="protein sequence ID" value="KAG0264389.1"/>
    <property type="molecule type" value="Genomic_DNA"/>
</dbReference>
<dbReference type="InterPro" id="IPR003097">
    <property type="entry name" value="CysJ-like_FAD-binding"/>
</dbReference>
<dbReference type="InterPro" id="IPR001433">
    <property type="entry name" value="OxRdtase_FAD/NAD-bd"/>
</dbReference>
<protein>
    <recommendedName>
        <fullName evidence="4">assimilatory sulfite reductase (NADPH)</fullName>
        <ecNumber evidence="4">1.8.1.2</ecNumber>
    </recommendedName>
</protein>
<evidence type="ECO:0000256" key="8">
    <source>
        <dbReference type="ARBA" id="ARBA00022643"/>
    </source>
</evidence>
<evidence type="ECO:0000256" key="9">
    <source>
        <dbReference type="ARBA" id="ARBA00022723"/>
    </source>
</evidence>
<evidence type="ECO:0000256" key="11">
    <source>
        <dbReference type="ARBA" id="ARBA00022857"/>
    </source>
</evidence>
<dbReference type="AlphaFoldDB" id="A0A9P6U908"/>
<dbReference type="GO" id="GO:0051539">
    <property type="term" value="F:4 iron, 4 sulfur cluster binding"/>
    <property type="evidence" value="ECO:0007669"/>
    <property type="project" value="UniProtKB-KW"/>
</dbReference>
<dbReference type="Gene3D" id="2.40.30.10">
    <property type="entry name" value="Translation factors"/>
    <property type="match status" value="1"/>
</dbReference>
<dbReference type="InterPro" id="IPR017927">
    <property type="entry name" value="FAD-bd_FR_type"/>
</dbReference>
<comment type="pathway">
    <text evidence="3">Sulfur metabolism; hydrogen sulfide biosynthesis; hydrogen sulfide from sulfite (NADPH route): step 1/1.</text>
</comment>
<dbReference type="InterPro" id="IPR001709">
    <property type="entry name" value="Flavoprot_Pyr_Nucl_cyt_Rdtase"/>
</dbReference>
<keyword evidence="7" id="KW-0285">Flavoprotein</keyword>
<keyword evidence="15" id="KW-0411">Iron-sulfur</keyword>
<evidence type="ECO:0000256" key="14">
    <source>
        <dbReference type="ARBA" id="ARBA00023004"/>
    </source>
</evidence>
<dbReference type="InterPro" id="IPR039261">
    <property type="entry name" value="FNR_nucleotide-bd"/>
</dbReference>
<dbReference type="EC" id="1.8.1.2" evidence="4"/>
<dbReference type="PANTHER" id="PTHR19384">
    <property type="entry name" value="NITRIC OXIDE SYNTHASE-RELATED"/>
    <property type="match status" value="1"/>
</dbReference>
<dbReference type="GO" id="GO:0004783">
    <property type="term" value="F:sulfite reductase (NADPH) activity"/>
    <property type="evidence" value="ECO:0007669"/>
    <property type="project" value="UniProtKB-EC"/>
</dbReference>
<comment type="catalytic activity">
    <reaction evidence="16">
        <text>hydrogen sulfide + 3 NADP(+) + 3 H2O = sulfite + 3 NADPH + 4 H(+)</text>
        <dbReference type="Rhea" id="RHEA:13801"/>
        <dbReference type="ChEBI" id="CHEBI:15377"/>
        <dbReference type="ChEBI" id="CHEBI:15378"/>
        <dbReference type="ChEBI" id="CHEBI:17359"/>
        <dbReference type="ChEBI" id="CHEBI:29919"/>
        <dbReference type="ChEBI" id="CHEBI:57783"/>
        <dbReference type="ChEBI" id="CHEBI:58349"/>
        <dbReference type="EC" id="1.8.1.2"/>
    </reaction>
</comment>
<evidence type="ECO:0000256" key="15">
    <source>
        <dbReference type="ARBA" id="ARBA00023014"/>
    </source>
</evidence>
<dbReference type="CDD" id="cd06207">
    <property type="entry name" value="CyPoR_like"/>
    <property type="match status" value="1"/>
</dbReference>
<dbReference type="SUPFAM" id="SSF52343">
    <property type="entry name" value="Ferredoxin reductase-like, C-terminal NADP-linked domain"/>
    <property type="match status" value="1"/>
</dbReference>
<comment type="cofactor">
    <cofactor evidence="2">
        <name>FAD</name>
        <dbReference type="ChEBI" id="CHEBI:57692"/>
    </cofactor>
</comment>
<evidence type="ECO:0000256" key="6">
    <source>
        <dbReference type="ARBA" id="ARBA00022485"/>
    </source>
</evidence>
<dbReference type="Pfam" id="PF01855">
    <property type="entry name" value="POR_N"/>
    <property type="match status" value="1"/>
</dbReference>
<dbReference type="Gene3D" id="1.20.990.10">
    <property type="entry name" value="NADPH-cytochrome p450 Reductase, Chain A, domain 3"/>
    <property type="match status" value="1"/>
</dbReference>